<dbReference type="InterPro" id="IPR036259">
    <property type="entry name" value="MFS_trans_sf"/>
</dbReference>
<organism evidence="10 11">
    <name type="scientific">Brachybacterium kimchii</name>
    <dbReference type="NCBI Taxonomy" id="2942909"/>
    <lineage>
        <taxon>Bacteria</taxon>
        <taxon>Bacillati</taxon>
        <taxon>Actinomycetota</taxon>
        <taxon>Actinomycetes</taxon>
        <taxon>Micrococcales</taxon>
        <taxon>Dermabacteraceae</taxon>
        <taxon>Brachybacterium</taxon>
    </lineage>
</organism>
<protein>
    <submittedName>
        <fullName evidence="10">MFS transporter</fullName>
    </submittedName>
</protein>
<feature type="domain" description="Major facilitator superfamily (MFS) profile" evidence="9">
    <location>
        <begin position="190"/>
        <end position="443"/>
    </location>
</feature>
<gene>
    <name evidence="10" type="ORF">M4486_03615</name>
</gene>
<comment type="subcellular location">
    <subcellularLocation>
        <location evidence="1">Cell membrane</location>
        <topology evidence="1">Multi-pass membrane protein</topology>
    </subcellularLocation>
</comment>
<dbReference type="EMBL" id="CP097218">
    <property type="protein sequence ID" value="UQN30440.1"/>
    <property type="molecule type" value="Genomic_DNA"/>
</dbReference>
<keyword evidence="3" id="KW-1003">Cell membrane</keyword>
<name>A0ABY4NAN8_9MICO</name>
<feature type="transmembrane region" description="Helical" evidence="8">
    <location>
        <begin position="301"/>
        <end position="322"/>
    </location>
</feature>
<feature type="transmembrane region" description="Helical" evidence="8">
    <location>
        <begin position="272"/>
        <end position="294"/>
    </location>
</feature>
<feature type="transmembrane region" description="Helical" evidence="8">
    <location>
        <begin position="101"/>
        <end position="120"/>
    </location>
</feature>
<evidence type="ECO:0000313" key="10">
    <source>
        <dbReference type="EMBL" id="UQN30440.1"/>
    </source>
</evidence>
<evidence type="ECO:0000256" key="7">
    <source>
        <dbReference type="SAM" id="MobiDB-lite"/>
    </source>
</evidence>
<dbReference type="RefSeq" id="WP_249479751.1">
    <property type="nucleotide sequence ID" value="NZ_CP097218.1"/>
</dbReference>
<feature type="transmembrane region" description="Helical" evidence="8">
    <location>
        <begin position="402"/>
        <end position="423"/>
    </location>
</feature>
<accession>A0ABY4NAN8</accession>
<dbReference type="Proteomes" id="UP001055868">
    <property type="component" value="Chromosome"/>
</dbReference>
<keyword evidence="5 8" id="KW-1133">Transmembrane helix</keyword>
<dbReference type="InterPro" id="IPR020846">
    <property type="entry name" value="MFS_dom"/>
</dbReference>
<feature type="transmembrane region" description="Helical" evidence="8">
    <location>
        <begin position="239"/>
        <end position="260"/>
    </location>
</feature>
<evidence type="ECO:0000256" key="8">
    <source>
        <dbReference type="SAM" id="Phobius"/>
    </source>
</evidence>
<dbReference type="PROSITE" id="PS50850">
    <property type="entry name" value="MFS"/>
    <property type="match status" value="1"/>
</dbReference>
<dbReference type="Gene3D" id="1.20.1250.20">
    <property type="entry name" value="MFS general substrate transporter like domains"/>
    <property type="match status" value="2"/>
</dbReference>
<feature type="transmembrane region" description="Helical" evidence="8">
    <location>
        <begin position="328"/>
        <end position="351"/>
    </location>
</feature>
<evidence type="ECO:0000256" key="2">
    <source>
        <dbReference type="ARBA" id="ARBA00022448"/>
    </source>
</evidence>
<proteinExistence type="predicted"/>
<dbReference type="InterPro" id="IPR004740">
    <property type="entry name" value="Nuc_H_symport"/>
</dbReference>
<keyword evidence="2" id="KW-0813">Transport</keyword>
<sequence>MRSDSRTRTAVRGGRDGGGIDGGESTADTRADAPMFMRLVAMMLLQFMVFGSWFATFGLVLVTNGLGSVIGLAYSLAAVAAIVSPMFLGAIADRFLASQKALGIAHLCGAAVMLLLPSVVTAANGALALGLIFLYMVFFQPTLGLVNSIGLRHLGGNEKLFPYMRVFGTLGWVLAGVGVGALGLSASTHLFYVTAATSFVYGIYAFSLPSTPAPAKGVRFTIGDIVGARAFKLLKSRNFLTLIICAVLTAIALGVYNSYASPFLGALGITNVAGVLAVGQAAEVAFILTIPWVVKHVGMKWALFAGMVMWGMRFLVFIAAGLVSSTGLAILGVALQGICNDFFLVLAAMYIGEVVPVKYSAQAQSMLILAVSGVGQLIGSLVSGEVFGATVGANQAATAADWTPVLIIPVFSAAITAVVWAVFFHDARRDSDSTKPAPLEVGP</sequence>
<keyword evidence="6 8" id="KW-0472">Membrane</keyword>
<evidence type="ECO:0000256" key="3">
    <source>
        <dbReference type="ARBA" id="ARBA00022475"/>
    </source>
</evidence>
<feature type="transmembrane region" description="Helical" evidence="8">
    <location>
        <begin position="163"/>
        <end position="184"/>
    </location>
</feature>
<feature type="transmembrane region" description="Helical" evidence="8">
    <location>
        <begin position="190"/>
        <end position="209"/>
    </location>
</feature>
<feature type="transmembrane region" description="Helical" evidence="8">
    <location>
        <begin position="39"/>
        <end position="62"/>
    </location>
</feature>
<feature type="transmembrane region" description="Helical" evidence="8">
    <location>
        <begin position="126"/>
        <end position="151"/>
    </location>
</feature>
<feature type="region of interest" description="Disordered" evidence="7">
    <location>
        <begin position="1"/>
        <end position="26"/>
    </location>
</feature>
<keyword evidence="4 8" id="KW-0812">Transmembrane</keyword>
<dbReference type="Pfam" id="PF03825">
    <property type="entry name" value="Nuc_H_symport"/>
    <property type="match status" value="1"/>
</dbReference>
<dbReference type="SUPFAM" id="SSF103473">
    <property type="entry name" value="MFS general substrate transporter"/>
    <property type="match status" value="2"/>
</dbReference>
<evidence type="ECO:0000256" key="1">
    <source>
        <dbReference type="ARBA" id="ARBA00004651"/>
    </source>
</evidence>
<reference evidence="10" key="1">
    <citation type="submission" date="2022-05" db="EMBL/GenBank/DDBJ databases">
        <title>Genomic analysis of Brachybacterium sp. CBA3104.</title>
        <authorList>
            <person name="Roh S.W."/>
            <person name="Kim Y.B."/>
            <person name="Kim Y."/>
        </authorList>
    </citation>
    <scope>NUCLEOTIDE SEQUENCE</scope>
    <source>
        <strain evidence="10">CBA3104</strain>
    </source>
</reference>
<feature type="transmembrane region" description="Helical" evidence="8">
    <location>
        <begin position="68"/>
        <end position="89"/>
    </location>
</feature>
<dbReference type="PANTHER" id="PTHR23522">
    <property type="entry name" value="BLL5896 PROTEIN"/>
    <property type="match status" value="1"/>
</dbReference>
<evidence type="ECO:0000256" key="5">
    <source>
        <dbReference type="ARBA" id="ARBA00022989"/>
    </source>
</evidence>
<evidence type="ECO:0000259" key="9">
    <source>
        <dbReference type="PROSITE" id="PS50850"/>
    </source>
</evidence>
<keyword evidence="11" id="KW-1185">Reference proteome</keyword>
<feature type="transmembrane region" description="Helical" evidence="8">
    <location>
        <begin position="363"/>
        <end position="382"/>
    </location>
</feature>
<evidence type="ECO:0000313" key="11">
    <source>
        <dbReference type="Proteomes" id="UP001055868"/>
    </source>
</evidence>
<evidence type="ECO:0000256" key="4">
    <source>
        <dbReference type="ARBA" id="ARBA00022692"/>
    </source>
</evidence>
<dbReference type="PANTHER" id="PTHR23522:SF4">
    <property type="entry name" value="NUCLEOSIDE PERMEASE NUPG-RELATED"/>
    <property type="match status" value="1"/>
</dbReference>
<evidence type="ECO:0000256" key="6">
    <source>
        <dbReference type="ARBA" id="ARBA00023136"/>
    </source>
</evidence>